<name>A0ACC3BR98_PYRYE</name>
<evidence type="ECO:0000313" key="2">
    <source>
        <dbReference type="Proteomes" id="UP000798662"/>
    </source>
</evidence>
<proteinExistence type="predicted"/>
<dbReference type="EMBL" id="CM020618">
    <property type="protein sequence ID" value="KAK1860037.1"/>
    <property type="molecule type" value="Genomic_DNA"/>
</dbReference>
<gene>
    <name evidence="1" type="ORF">I4F81_002629</name>
</gene>
<keyword evidence="2" id="KW-1185">Reference proteome</keyword>
<protein>
    <submittedName>
        <fullName evidence="1">Uncharacterized protein</fullName>
    </submittedName>
</protein>
<dbReference type="Proteomes" id="UP000798662">
    <property type="component" value="Chromosome 1"/>
</dbReference>
<sequence length="450" mass="48435">MWTEICVSVGVFTPIQASAVSGRGRLVLVFAAAAKPHLRVTAVARVRHVYVPTLVSILASFAVMAPSLVLHVAVLVAASVAAAVTGVASAAGRAAAAGGASPHTAVPAALSPDRIALLHMVNDVWFFQELASTTLANKRRYAARYGYELVVHSPVETSGLLVPSDACGTVREGAIGAHLRPDQAGGGGPDGRCWAPSGGFALDDRAPTFGKIKLALAACAGRQDFWLLWTDADALVVNQTLPLTHLVDDAYDILASKDWFMLNAGVLLLRCSPWNVEFLTKVYAASQFDHAVALDQSALGEFMDAPDAVPHVKWLPKWAMNVYTEEYRPGDFLVHMAGKLYEATPKGTAAIARQLDVFSRAEDVSLIEAFFDTRYLLGSYSGTCVVKQGEQRDCPQRDSRRLMLDAPLGDWSTPDRYKHVQLRHSSNKGWTDAADVPGAMDIKVRRVSKA</sequence>
<organism evidence="1 2">
    <name type="scientific">Pyropia yezoensis</name>
    <name type="common">Susabi-nori</name>
    <name type="synonym">Porphyra yezoensis</name>
    <dbReference type="NCBI Taxonomy" id="2788"/>
    <lineage>
        <taxon>Eukaryota</taxon>
        <taxon>Rhodophyta</taxon>
        <taxon>Bangiophyceae</taxon>
        <taxon>Bangiales</taxon>
        <taxon>Bangiaceae</taxon>
        <taxon>Pyropia</taxon>
    </lineage>
</organism>
<evidence type="ECO:0000313" key="1">
    <source>
        <dbReference type="EMBL" id="KAK1860037.1"/>
    </source>
</evidence>
<comment type="caution">
    <text evidence="1">The sequence shown here is derived from an EMBL/GenBank/DDBJ whole genome shotgun (WGS) entry which is preliminary data.</text>
</comment>
<accession>A0ACC3BR98</accession>
<reference evidence="1" key="1">
    <citation type="submission" date="2019-11" db="EMBL/GenBank/DDBJ databases">
        <title>Nori genome reveals adaptations in red seaweeds to the harsh intertidal environment.</title>
        <authorList>
            <person name="Wang D."/>
            <person name="Mao Y."/>
        </authorList>
    </citation>
    <scope>NUCLEOTIDE SEQUENCE</scope>
    <source>
        <tissue evidence="1">Gametophyte</tissue>
    </source>
</reference>